<organism evidence="3 4">
    <name type="scientific">Candida albicans (strain SC5314 / ATCC MYA-2876)</name>
    <name type="common">Yeast</name>
    <dbReference type="NCBI Taxonomy" id="237561"/>
    <lineage>
        <taxon>Eukaryota</taxon>
        <taxon>Fungi</taxon>
        <taxon>Dikarya</taxon>
        <taxon>Ascomycota</taxon>
        <taxon>Saccharomycotina</taxon>
        <taxon>Pichiomycetes</taxon>
        <taxon>Debaryomycetaceae</taxon>
        <taxon>Candida/Lodderomyces clade</taxon>
        <taxon>Candida</taxon>
    </lineage>
</organism>
<dbReference type="VEuPathDB" id="FungiDB:C6_02970C_A"/>
<dbReference type="GO" id="GO:0005778">
    <property type="term" value="C:peroxisomal membrane"/>
    <property type="evidence" value="ECO:0000318"/>
    <property type="project" value="GO_Central"/>
</dbReference>
<reference evidence="3 4" key="3">
    <citation type="journal article" date="2013" name="Genome Biol.">
        <title>Assembly of a phased diploid Candida albicans genome facilitates allele-specific measurements and provides a simple model for repeat and indel structure.</title>
        <authorList>
            <person name="Muzzey D."/>
            <person name="Schwartz K."/>
            <person name="Weissman J.S."/>
            <person name="Sherlock G."/>
        </authorList>
    </citation>
    <scope>NUCLEOTIDE SEQUENCE [LARGE SCALE GENOMIC DNA]</scope>
    <source>
        <strain evidence="4">SC5314 / ATCC MYA-2876</strain>
    </source>
</reference>
<dbReference type="Proteomes" id="UP000000559">
    <property type="component" value="Chromosome 6"/>
</dbReference>
<dbReference type="KEGG" id="cal:CAALFM_C602970CA"/>
<feature type="compositionally biased region" description="Low complexity" evidence="1">
    <location>
        <begin position="21"/>
        <end position="52"/>
    </location>
</feature>
<feature type="region of interest" description="Disordered" evidence="1">
    <location>
        <begin position="1"/>
        <end position="79"/>
    </location>
</feature>
<dbReference type="eggNOG" id="ENOG502R7FJ">
    <property type="taxonomic scope" value="Eukaryota"/>
</dbReference>
<dbReference type="InParanoid" id="A0A1D8PQ11"/>
<name>A0A1D8PQ11_CANAL</name>
<accession>A0A1D8PQ11</accession>
<evidence type="ECO:0000313" key="2">
    <source>
        <dbReference type="CGD" id="CAL0000190889"/>
    </source>
</evidence>
<dbReference type="PANTHER" id="PTHR12652:SF50">
    <property type="entry name" value="PEROXIN 11"/>
    <property type="match status" value="1"/>
</dbReference>
<evidence type="ECO:0000256" key="1">
    <source>
        <dbReference type="SAM" id="MobiDB-lite"/>
    </source>
</evidence>
<dbReference type="EMBL" id="CP017628">
    <property type="protein sequence ID" value="AOW30228.1"/>
    <property type="molecule type" value="Genomic_DNA"/>
</dbReference>
<dbReference type="CGD" id="CAL0000190889">
    <property type="gene designation" value="orf19.13021"/>
</dbReference>
<reference evidence="3 4" key="1">
    <citation type="journal article" date="2004" name="Proc. Natl. Acad. Sci. U.S.A.">
        <title>The diploid genome sequence of Candida albicans.</title>
        <authorList>
            <person name="Jones T."/>
            <person name="Federspiel N.A."/>
            <person name="Chibana H."/>
            <person name="Dungan J."/>
            <person name="Kalman S."/>
            <person name="Magee B.B."/>
            <person name="Newport G."/>
            <person name="Thorstenson Y.R."/>
            <person name="Agabian N."/>
            <person name="Magee P.T."/>
            <person name="Davis R.W."/>
            <person name="Scherer S."/>
        </authorList>
    </citation>
    <scope>NUCLEOTIDE SEQUENCE [LARGE SCALE GENOMIC DNA]</scope>
    <source>
        <strain evidence="4">SC5314 / ATCC MYA-2876</strain>
    </source>
</reference>
<reference evidence="3 4" key="2">
    <citation type="journal article" date="2007" name="Genome Biol.">
        <title>Assembly of the Candida albicans genome into sixteen supercontigs aligned on the eight chromosomes.</title>
        <authorList>
            <person name="van het Hoog M."/>
            <person name="Rast T.J."/>
            <person name="Martchenko M."/>
            <person name="Grindle S."/>
            <person name="Dignard D."/>
            <person name="Hogues H."/>
            <person name="Cuomo C."/>
            <person name="Berriman M."/>
            <person name="Scherer S."/>
            <person name="Magee B.B."/>
            <person name="Whiteway M."/>
            <person name="Chibana H."/>
            <person name="Nantel A."/>
            <person name="Magee P.T."/>
        </authorList>
    </citation>
    <scope>GENOME REANNOTATION</scope>
    <source>
        <strain evidence="4">SC5314 / ATCC MYA-2876</strain>
    </source>
</reference>
<dbReference type="GO" id="GO:0016559">
    <property type="term" value="P:peroxisome fission"/>
    <property type="evidence" value="ECO:0000318"/>
    <property type="project" value="GO_Central"/>
</dbReference>
<dbReference type="STRING" id="237561.A0A1D8PQ11"/>
<protein>
    <recommendedName>
        <fullName evidence="5">Peroxisomal membrane protein PEX25</fullName>
    </recommendedName>
</protein>
<dbReference type="GeneID" id="3639190"/>
<proteinExistence type="predicted"/>
<dbReference type="OrthoDB" id="411017at2759"/>
<evidence type="ECO:0000313" key="4">
    <source>
        <dbReference type="Proteomes" id="UP000000559"/>
    </source>
</evidence>
<feature type="compositionally biased region" description="Polar residues" evidence="1">
    <location>
        <begin position="10"/>
        <end position="20"/>
    </location>
</feature>
<sequence>MSDIELINPDQYQQVRSNRYQQTPILHTLQQQQQQQQSSSTSPKQPHQQQQQYSINTSSFPYRRSPLHPTSKLYSQPQQSFNSEWVEDQSYNNSPSKLSTLLELELELERERSNNINNMSGTVGSIDPSKFETPSKASNNNHNNNALNFHYINTPVSHHKLDINNTTTNKDNYHYNDNDNNDEYIEKASTTSSSTTITTRLPKVSNWDIFWSMLNDLVGKDKMAKVGQYTLRLLVYHAGKSQTYLSDNNINIKVINERYNDTTKKLNLLKNFFNHPADFIKIIVILILSIFKQKAAGMINGLSMYRQFLRFGKTTFRIRDLIVKFHHNVFNNSSDNQVQINKSKIFDRKTLGQFLSLYYGINDESILLYKLNVLSNPDYKKFVSKHESIAWHCETWLALYNAYENLQNLLQQEMDLKIQIQVKNKAKQLSKQILLGGNAKGNDSGGLLGFNISTIPTVNSEDAKNLTQIQFKKNNAWIDIYKNLSDLAFNTYTVFNIALPFDTWQIWMGISASVLSTIKLYRETKQKMIEKELTKLKSD</sequence>
<dbReference type="PANTHER" id="PTHR12652">
    <property type="entry name" value="PEROXISOMAL BIOGENESIS FACTOR 11"/>
    <property type="match status" value="1"/>
</dbReference>
<gene>
    <name evidence="3" type="ordered locus">CAALFM_C602970CA</name>
    <name evidence="2" type="ordered locus">orf19.13021</name>
</gene>
<evidence type="ECO:0000313" key="3">
    <source>
        <dbReference type="EMBL" id="AOW30228.1"/>
    </source>
</evidence>
<keyword evidence="4" id="KW-1185">Reference proteome</keyword>
<dbReference type="RefSeq" id="XP_719137.2">
    <property type="nucleotide sequence ID" value="XM_714044.2"/>
</dbReference>
<dbReference type="FunCoup" id="A0A1D8PQ11">
    <property type="interactions" value="41"/>
</dbReference>
<evidence type="ECO:0008006" key="5">
    <source>
        <dbReference type="Google" id="ProtNLM"/>
    </source>
</evidence>
<dbReference type="AlphaFoldDB" id="A0A1D8PQ11"/>